<evidence type="ECO:0000259" key="6">
    <source>
        <dbReference type="SMART" id="SM00922"/>
    </source>
</evidence>
<evidence type="ECO:0000313" key="7">
    <source>
        <dbReference type="EMBL" id="AAT42606.1"/>
    </source>
</evidence>
<dbReference type="GO" id="GO:0009063">
    <property type="term" value="P:amino acid catabolic process"/>
    <property type="evidence" value="ECO:0007669"/>
    <property type="project" value="InterPro"/>
</dbReference>
<evidence type="ECO:0000256" key="2">
    <source>
        <dbReference type="ARBA" id="ARBA00008031"/>
    </source>
</evidence>
<sequence length="362" mass="40176">MLYHIMIEEIKFKRLKIGMKKPFVISLGSTDYYDGFIVEVTADGITGYGEAVPTPMITGDTAGSIEYELSYFSKNLTGMDENPEMLNDFMKRTMVSSRASRNAIDTAIYDIISKRAGMPLKRMLGGHKKRIMTSFTVDLVDSKSALKEADDLINDGVKVFKIKLGSGIDNDVDRVKTVRDAIGNDKIIYVDMNQAYNCKQALRLSNMISKYEIEFIEQPVNEYDYTGLKCFKKGSFIPVMVDESVKNPENAAFILKNELADMVNIKLMKSGGITDAVKISDICDAYNIPVMVGCMVETKVSISYGIDLALGRKIVKYADLDGFSSLNNDITKNSVIFNDGYITNHDIPGAGFELADPKALGF</sequence>
<dbReference type="Pfam" id="PF02746">
    <property type="entry name" value="MR_MLE_N"/>
    <property type="match status" value="1"/>
</dbReference>
<dbReference type="InterPro" id="IPR013341">
    <property type="entry name" value="Mandelate_racemase_N_dom"/>
</dbReference>
<dbReference type="GO" id="GO:0046872">
    <property type="term" value="F:metal ion binding"/>
    <property type="evidence" value="ECO:0007669"/>
    <property type="project" value="UniProtKB-KW"/>
</dbReference>
<evidence type="ECO:0000313" key="8">
    <source>
        <dbReference type="Proteomes" id="UP000000438"/>
    </source>
</evidence>
<dbReference type="SFLD" id="SFLDS00001">
    <property type="entry name" value="Enolase"/>
    <property type="match status" value="1"/>
</dbReference>
<gene>
    <name evidence="7" type="ordered locus">PTO0021</name>
</gene>
<proteinExistence type="inferred from homology"/>
<dbReference type="EMBL" id="AE017261">
    <property type="protein sequence ID" value="AAT42606.1"/>
    <property type="molecule type" value="Genomic_DNA"/>
</dbReference>
<evidence type="ECO:0000256" key="1">
    <source>
        <dbReference type="ARBA" id="ARBA00001946"/>
    </source>
</evidence>
<dbReference type="Gene3D" id="3.30.390.10">
    <property type="entry name" value="Enolase-like, N-terminal domain"/>
    <property type="match status" value="1"/>
</dbReference>
<dbReference type="PATRIC" id="fig|263820.9.peg.20"/>
<evidence type="ECO:0000256" key="5">
    <source>
        <dbReference type="ARBA" id="ARBA00023235"/>
    </source>
</evidence>
<dbReference type="SUPFAM" id="SSF51604">
    <property type="entry name" value="Enolase C-terminal domain-like"/>
    <property type="match status" value="1"/>
</dbReference>
<dbReference type="AlphaFoldDB" id="Q6L345"/>
<comment type="similarity">
    <text evidence="2">Belongs to the mandelate racemase/muconate lactonizing enzyme family.</text>
</comment>
<dbReference type="HOGENOM" id="CLU_030273_4_0_2"/>
<dbReference type="STRING" id="263820.PTO0021"/>
<feature type="domain" description="Mandelate racemase/muconate lactonizing enzyme C-terminal" evidence="6">
    <location>
        <begin position="142"/>
        <end position="238"/>
    </location>
</feature>
<dbReference type="PaxDb" id="263820-PTO0021"/>
<dbReference type="Pfam" id="PF13378">
    <property type="entry name" value="MR_MLE_C"/>
    <property type="match status" value="1"/>
</dbReference>
<dbReference type="InterPro" id="IPR036849">
    <property type="entry name" value="Enolase-like_C_sf"/>
</dbReference>
<dbReference type="KEGG" id="pto:PTO0021"/>
<dbReference type="SUPFAM" id="SSF54826">
    <property type="entry name" value="Enolase N-terminal domain-like"/>
    <property type="match status" value="1"/>
</dbReference>
<comment type="cofactor">
    <cofactor evidence="1">
        <name>Mg(2+)</name>
        <dbReference type="ChEBI" id="CHEBI:18420"/>
    </cofactor>
</comment>
<dbReference type="Gene3D" id="3.20.20.120">
    <property type="entry name" value="Enolase-like C-terminal domain"/>
    <property type="match status" value="1"/>
</dbReference>
<dbReference type="SFLD" id="SFLDG00180">
    <property type="entry name" value="muconate_cycloisomerase"/>
    <property type="match status" value="1"/>
</dbReference>
<reference evidence="7 8" key="1">
    <citation type="journal article" date="2004" name="Proc. Natl. Acad. Sci. U.S.A.">
        <title>Genome sequence of Picrophilus torridus and its implications for life around pH 0.</title>
        <authorList>
            <person name="Futterer O."/>
            <person name="Angelov A."/>
            <person name="Liesegang H."/>
            <person name="Gottschalk G."/>
            <person name="Schleper C."/>
            <person name="Schepers B."/>
            <person name="Dock C."/>
            <person name="Antranikian G."/>
            <person name="Liebl W."/>
        </authorList>
    </citation>
    <scope>NUCLEOTIDE SEQUENCE [LARGE SCALE GENOMIC DNA]</scope>
    <source>
        <strain evidence="8">ATCC 700027 / DSM 9790 / JCM 10055 / NBRC 100828</strain>
    </source>
</reference>
<evidence type="ECO:0000256" key="4">
    <source>
        <dbReference type="ARBA" id="ARBA00022842"/>
    </source>
</evidence>
<dbReference type="InParanoid" id="Q6L345"/>
<dbReference type="GO" id="GO:0016855">
    <property type="term" value="F:racemase and epimerase activity, acting on amino acids and derivatives"/>
    <property type="evidence" value="ECO:0007669"/>
    <property type="project" value="InterPro"/>
</dbReference>
<dbReference type="Proteomes" id="UP000000438">
    <property type="component" value="Chromosome"/>
</dbReference>
<dbReference type="InterPro" id="IPR034603">
    <property type="entry name" value="Dipeptide_epimerase"/>
</dbReference>
<organism evidence="7 8">
    <name type="scientific">Picrophilus torridus (strain ATCC 700027 / DSM 9790 / JCM 10055 / NBRC 100828 / KAW 2/3)</name>
    <dbReference type="NCBI Taxonomy" id="1122961"/>
    <lineage>
        <taxon>Archaea</taxon>
        <taxon>Methanobacteriati</taxon>
        <taxon>Thermoplasmatota</taxon>
        <taxon>Thermoplasmata</taxon>
        <taxon>Thermoplasmatales</taxon>
        <taxon>Picrophilaceae</taxon>
        <taxon>Picrophilus</taxon>
    </lineage>
</organism>
<dbReference type="eggNOG" id="arCOG01168">
    <property type="taxonomic scope" value="Archaea"/>
</dbReference>
<protein>
    <submittedName>
        <fullName evidence="7">O-succinylbenzoate-CoA synthase</fullName>
    </submittedName>
</protein>
<name>Q6L345_PICTO</name>
<dbReference type="PROSITE" id="PS00909">
    <property type="entry name" value="MR_MLE_2"/>
    <property type="match status" value="1"/>
</dbReference>
<dbReference type="PANTHER" id="PTHR48073:SF2">
    <property type="entry name" value="O-SUCCINYLBENZOATE SYNTHASE"/>
    <property type="match status" value="1"/>
</dbReference>
<keyword evidence="3" id="KW-0479">Metal-binding</keyword>
<keyword evidence="5" id="KW-0413">Isomerase</keyword>
<dbReference type="PANTHER" id="PTHR48073">
    <property type="entry name" value="O-SUCCINYLBENZOATE SYNTHASE-RELATED"/>
    <property type="match status" value="1"/>
</dbReference>
<dbReference type="SMART" id="SM00922">
    <property type="entry name" value="MR_MLE"/>
    <property type="match status" value="1"/>
</dbReference>
<evidence type="ECO:0000256" key="3">
    <source>
        <dbReference type="ARBA" id="ARBA00022723"/>
    </source>
</evidence>
<dbReference type="InterPro" id="IPR013342">
    <property type="entry name" value="Mandelate_racemase_C"/>
</dbReference>
<dbReference type="InterPro" id="IPR018110">
    <property type="entry name" value="Mandel_Rmase/mucon_lact_enz_CS"/>
</dbReference>
<dbReference type="InterPro" id="IPR029065">
    <property type="entry name" value="Enolase_C-like"/>
</dbReference>
<dbReference type="CDD" id="cd03319">
    <property type="entry name" value="L-Ala-DL-Glu_epimerase"/>
    <property type="match status" value="1"/>
</dbReference>
<accession>Q6L345</accession>
<keyword evidence="4" id="KW-0460">Magnesium</keyword>
<dbReference type="InterPro" id="IPR029017">
    <property type="entry name" value="Enolase-like_N"/>
</dbReference>